<dbReference type="InterPro" id="IPR008906">
    <property type="entry name" value="HATC_C_dom"/>
</dbReference>
<dbReference type="OrthoDB" id="3062869at2759"/>
<sequence length="259" mass="29437">MKAMWILHDVHYMSTPLHPSFKRFQIVPHEQQKAIDLSKSEILKRQSELGVGRNGNSSSSNNNTTASSSSSSSTNSKSEQSTNTQNILSECFDLPVADQDSEADLPYDHELTSYLALNEAIGPKDDVLLFWKKYEKLFSILASIVKSLYTIPATNTTVERLFSQANNTLSARRTNLQTSKVNKSLFLNKNLLQLKELNQQELIQIHEKRKLTHLSTSNNVDINYETEQGESFSSLNTKKSRIIEEDEPDDYEFIHTHNP</sequence>
<dbReference type="GO" id="GO:0046983">
    <property type="term" value="F:protein dimerization activity"/>
    <property type="evidence" value="ECO:0007669"/>
    <property type="project" value="InterPro"/>
</dbReference>
<protein>
    <recommendedName>
        <fullName evidence="2">HAT C-terminal dimerisation domain-containing protein</fullName>
    </recommendedName>
</protein>
<reference evidence="3" key="1">
    <citation type="submission" date="2021-02" db="EMBL/GenBank/DDBJ databases">
        <authorList>
            <person name="Nowell W R."/>
        </authorList>
    </citation>
    <scope>NUCLEOTIDE SEQUENCE</scope>
</reference>
<feature type="compositionally biased region" description="Low complexity" evidence="1">
    <location>
        <begin position="56"/>
        <end position="84"/>
    </location>
</feature>
<evidence type="ECO:0000313" key="4">
    <source>
        <dbReference type="Proteomes" id="UP000663852"/>
    </source>
</evidence>
<dbReference type="Proteomes" id="UP000663852">
    <property type="component" value="Unassembled WGS sequence"/>
</dbReference>
<evidence type="ECO:0000256" key="1">
    <source>
        <dbReference type="SAM" id="MobiDB-lite"/>
    </source>
</evidence>
<dbReference type="AlphaFoldDB" id="A0A814EEZ0"/>
<accession>A0A814EEZ0</accession>
<feature type="region of interest" description="Disordered" evidence="1">
    <location>
        <begin position="48"/>
        <end position="84"/>
    </location>
</feature>
<organism evidence="3 4">
    <name type="scientific">Adineta ricciae</name>
    <name type="common">Rotifer</name>
    <dbReference type="NCBI Taxonomy" id="249248"/>
    <lineage>
        <taxon>Eukaryota</taxon>
        <taxon>Metazoa</taxon>
        <taxon>Spiralia</taxon>
        <taxon>Gnathifera</taxon>
        <taxon>Rotifera</taxon>
        <taxon>Eurotatoria</taxon>
        <taxon>Bdelloidea</taxon>
        <taxon>Adinetida</taxon>
        <taxon>Adinetidae</taxon>
        <taxon>Adineta</taxon>
    </lineage>
</organism>
<evidence type="ECO:0000259" key="2">
    <source>
        <dbReference type="Pfam" id="PF05699"/>
    </source>
</evidence>
<dbReference type="InterPro" id="IPR012337">
    <property type="entry name" value="RNaseH-like_sf"/>
</dbReference>
<gene>
    <name evidence="3" type="ORF">EDS130_LOCUS13250</name>
</gene>
<dbReference type="Pfam" id="PF05699">
    <property type="entry name" value="Dimer_Tnp_hAT"/>
    <property type="match status" value="1"/>
</dbReference>
<dbReference type="PANTHER" id="PTHR47611">
    <property type="entry name" value="HAT DIMERISATION DOMAIN, C-TERMINAL"/>
    <property type="match status" value="1"/>
</dbReference>
<dbReference type="EMBL" id="CAJNOJ010000052">
    <property type="protein sequence ID" value="CAF0968584.1"/>
    <property type="molecule type" value="Genomic_DNA"/>
</dbReference>
<comment type="caution">
    <text evidence="3">The sequence shown here is derived from an EMBL/GenBank/DDBJ whole genome shotgun (WGS) entry which is preliminary data.</text>
</comment>
<dbReference type="PANTHER" id="PTHR47611:SF1">
    <property type="entry name" value="CCHC-TYPE DOMAIN-CONTAINING PROTEIN"/>
    <property type="match status" value="1"/>
</dbReference>
<dbReference type="SUPFAM" id="SSF53098">
    <property type="entry name" value="Ribonuclease H-like"/>
    <property type="match status" value="1"/>
</dbReference>
<feature type="domain" description="HAT C-terminal dimerisation" evidence="2">
    <location>
        <begin position="110"/>
        <end position="191"/>
    </location>
</feature>
<evidence type="ECO:0000313" key="3">
    <source>
        <dbReference type="EMBL" id="CAF0968584.1"/>
    </source>
</evidence>
<name>A0A814EEZ0_ADIRI</name>
<proteinExistence type="predicted"/>